<dbReference type="EMBL" id="CP001013">
    <property type="protein sequence ID" value="ACB32569.1"/>
    <property type="molecule type" value="Genomic_DNA"/>
</dbReference>
<comment type="subcellular location">
    <subcellularLocation>
        <location evidence="1">Cell membrane</location>
        <topology evidence="1">Multi-pass membrane protein</topology>
    </subcellularLocation>
</comment>
<evidence type="ECO:0000256" key="6">
    <source>
        <dbReference type="ARBA" id="ARBA00023136"/>
    </source>
</evidence>
<dbReference type="PANTHER" id="PTHR30250:SF10">
    <property type="entry name" value="LIPOPOLYSACCHARIDE BIOSYNTHESIS PROTEIN WZXC"/>
    <property type="match status" value="1"/>
</dbReference>
<keyword evidence="4 7" id="KW-0812">Transmembrane</keyword>
<evidence type="ECO:0000256" key="5">
    <source>
        <dbReference type="ARBA" id="ARBA00022989"/>
    </source>
</evidence>
<evidence type="ECO:0000256" key="3">
    <source>
        <dbReference type="ARBA" id="ARBA00022475"/>
    </source>
</evidence>
<keyword evidence="5 7" id="KW-1133">Transmembrane helix</keyword>
<sequence precursor="true">MSDPAPPAPTRGLLRATLTLLAGGAFAQALPLLLGPWLTRLYTPEAYGRYQLFATVAINLSVVACARYEFALPLARADAEVQALRRLCLRILMVVSGLALLGGVGWAWTQGAAWPLWLGPAVAVGGALSLATMLAARRQAFQVLAFGRVLQYGGAAIGQVGAGLMQWGVSGLVMAPVLAQLATTWLLGRGAVKAPAADDAAALRLRDVARRWREFPLLNTPHAFAGALQDTLAVGLIAATLGPAAAGFWGLALRYLKAPATLVGAAVSQALYPKLAEAGPGVTLAGRAAVRRVMAVLMLAAAPLVLGLWALGPWLFGWLFGADWAESGQLARALALYIGAHFVASPLAVVTMAWGAQAWALRLAIWGQLGFVLALVGGLQVGGLAGAGWAVSLVMAGYFGWYFWRLANWPLAAGQASSAAGQGGTS</sequence>
<protein>
    <submittedName>
        <fullName evidence="8">Polysaccharide biosynthesis protein</fullName>
    </submittedName>
</protein>
<dbReference type="STRING" id="395495.Lcho_0294"/>
<feature type="transmembrane region" description="Helical" evidence="7">
    <location>
        <begin position="336"/>
        <end position="356"/>
    </location>
</feature>
<proteinExistence type="inferred from homology"/>
<dbReference type="GO" id="GO:0005886">
    <property type="term" value="C:plasma membrane"/>
    <property type="evidence" value="ECO:0007669"/>
    <property type="project" value="UniProtKB-SubCell"/>
</dbReference>
<organism evidence="8 9">
    <name type="scientific">Leptothrix cholodnii (strain ATCC 51168 / LMG 8142 / SP-6)</name>
    <name type="common">Leptothrix discophora (strain SP-6)</name>
    <dbReference type="NCBI Taxonomy" id="395495"/>
    <lineage>
        <taxon>Bacteria</taxon>
        <taxon>Pseudomonadati</taxon>
        <taxon>Pseudomonadota</taxon>
        <taxon>Betaproteobacteria</taxon>
        <taxon>Burkholderiales</taxon>
        <taxon>Sphaerotilaceae</taxon>
        <taxon>Leptothrix</taxon>
    </lineage>
</organism>
<dbReference type="HOGENOM" id="CLU_037830_0_0_4"/>
<reference evidence="8 9" key="1">
    <citation type="submission" date="2008-03" db="EMBL/GenBank/DDBJ databases">
        <title>Complete sequence of Leptothrix cholodnii SP-6.</title>
        <authorList>
            <consortium name="US DOE Joint Genome Institute"/>
            <person name="Copeland A."/>
            <person name="Lucas S."/>
            <person name="Lapidus A."/>
            <person name="Glavina del Rio T."/>
            <person name="Dalin E."/>
            <person name="Tice H."/>
            <person name="Bruce D."/>
            <person name="Goodwin L."/>
            <person name="Pitluck S."/>
            <person name="Chertkov O."/>
            <person name="Brettin T."/>
            <person name="Detter J.C."/>
            <person name="Han C."/>
            <person name="Kuske C.R."/>
            <person name="Schmutz J."/>
            <person name="Larimer F."/>
            <person name="Land M."/>
            <person name="Hauser L."/>
            <person name="Kyrpides N."/>
            <person name="Lykidis A."/>
            <person name="Emerson D."/>
            <person name="Richardson P."/>
        </authorList>
    </citation>
    <scope>NUCLEOTIDE SEQUENCE [LARGE SCALE GENOMIC DNA]</scope>
    <source>
        <strain evidence="9">ATCC 51168 / LMG 8142 / SP-6</strain>
    </source>
</reference>
<name>B1XW42_LEPCP</name>
<feature type="transmembrane region" description="Helical" evidence="7">
    <location>
        <begin position="87"/>
        <end position="108"/>
    </location>
</feature>
<feature type="transmembrane region" description="Helical" evidence="7">
    <location>
        <begin position="293"/>
        <end position="316"/>
    </location>
</feature>
<gene>
    <name evidence="8" type="ordered locus">Lcho_0294</name>
</gene>
<comment type="similarity">
    <text evidence="2">Belongs to the polysaccharide synthase family.</text>
</comment>
<dbReference type="PANTHER" id="PTHR30250">
    <property type="entry name" value="PST FAMILY PREDICTED COLANIC ACID TRANSPORTER"/>
    <property type="match status" value="1"/>
</dbReference>
<evidence type="ECO:0000256" key="2">
    <source>
        <dbReference type="ARBA" id="ARBA00007430"/>
    </source>
</evidence>
<dbReference type="AlphaFoldDB" id="B1XW42"/>
<evidence type="ECO:0000256" key="1">
    <source>
        <dbReference type="ARBA" id="ARBA00004651"/>
    </source>
</evidence>
<keyword evidence="6 7" id="KW-0472">Membrane</keyword>
<feature type="transmembrane region" description="Helical" evidence="7">
    <location>
        <begin position="51"/>
        <end position="75"/>
    </location>
</feature>
<dbReference type="Pfam" id="PF13440">
    <property type="entry name" value="Polysacc_synt_3"/>
    <property type="match status" value="1"/>
</dbReference>
<dbReference type="InterPro" id="IPR050833">
    <property type="entry name" value="Poly_Biosynth_Transport"/>
</dbReference>
<dbReference type="RefSeq" id="WP_012345331.1">
    <property type="nucleotide sequence ID" value="NC_010524.1"/>
</dbReference>
<dbReference type="eggNOG" id="COG2244">
    <property type="taxonomic scope" value="Bacteria"/>
</dbReference>
<evidence type="ECO:0000313" key="9">
    <source>
        <dbReference type="Proteomes" id="UP000001693"/>
    </source>
</evidence>
<evidence type="ECO:0000256" key="4">
    <source>
        <dbReference type="ARBA" id="ARBA00022692"/>
    </source>
</evidence>
<keyword evidence="9" id="KW-1185">Reference proteome</keyword>
<feature type="transmembrane region" description="Helical" evidence="7">
    <location>
        <begin position="363"/>
        <end position="381"/>
    </location>
</feature>
<dbReference type="Proteomes" id="UP000001693">
    <property type="component" value="Chromosome"/>
</dbReference>
<dbReference type="KEGG" id="lch:Lcho_0294"/>
<feature type="transmembrane region" description="Helical" evidence="7">
    <location>
        <begin position="114"/>
        <end position="136"/>
    </location>
</feature>
<evidence type="ECO:0000256" key="7">
    <source>
        <dbReference type="SAM" id="Phobius"/>
    </source>
</evidence>
<keyword evidence="3" id="KW-1003">Cell membrane</keyword>
<accession>B1XW42</accession>
<evidence type="ECO:0000313" key="8">
    <source>
        <dbReference type="EMBL" id="ACB32569.1"/>
    </source>
</evidence>